<evidence type="ECO:0000256" key="1">
    <source>
        <dbReference type="SAM" id="Coils"/>
    </source>
</evidence>
<evidence type="ECO:0000313" key="4">
    <source>
        <dbReference type="Proteomes" id="UP001311915"/>
    </source>
</evidence>
<evidence type="ECO:0000313" key="3">
    <source>
        <dbReference type="EMBL" id="KAK4716154.1"/>
    </source>
</evidence>
<organism evidence="3 4">
    <name type="scientific">Solanum pinnatisectum</name>
    <name type="common">tansyleaf nightshade</name>
    <dbReference type="NCBI Taxonomy" id="50273"/>
    <lineage>
        <taxon>Eukaryota</taxon>
        <taxon>Viridiplantae</taxon>
        <taxon>Streptophyta</taxon>
        <taxon>Embryophyta</taxon>
        <taxon>Tracheophyta</taxon>
        <taxon>Spermatophyta</taxon>
        <taxon>Magnoliopsida</taxon>
        <taxon>eudicotyledons</taxon>
        <taxon>Gunneridae</taxon>
        <taxon>Pentapetalae</taxon>
        <taxon>asterids</taxon>
        <taxon>lamiids</taxon>
        <taxon>Solanales</taxon>
        <taxon>Solanaceae</taxon>
        <taxon>Solanoideae</taxon>
        <taxon>Solaneae</taxon>
        <taxon>Solanum</taxon>
    </lineage>
</organism>
<feature type="coiled-coil region" evidence="1">
    <location>
        <begin position="20"/>
        <end position="47"/>
    </location>
</feature>
<accession>A0AAV9KRV8</accession>
<proteinExistence type="predicted"/>
<keyword evidence="4" id="KW-1185">Reference proteome</keyword>
<reference evidence="3 4" key="1">
    <citation type="submission" date="2023-10" db="EMBL/GenBank/DDBJ databases">
        <title>Genome-Wide Identification Analysis in wild type Solanum Pinnatisectum Reveals Some Genes Defensing Phytophthora Infestans.</title>
        <authorList>
            <person name="Sun C."/>
        </authorList>
    </citation>
    <scope>NUCLEOTIDE SEQUENCE [LARGE SCALE GENOMIC DNA]</scope>
    <source>
        <strain evidence="3">LQN</strain>
        <tissue evidence="3">Leaf</tissue>
    </source>
</reference>
<feature type="region of interest" description="Disordered" evidence="2">
    <location>
        <begin position="99"/>
        <end position="144"/>
    </location>
</feature>
<dbReference type="Proteomes" id="UP001311915">
    <property type="component" value="Unassembled WGS sequence"/>
</dbReference>
<name>A0AAV9KRV8_9SOLN</name>
<sequence>MTRNGENIGLNEIIITNPIITEQNELIAQLAQQIAEMRVEMHKTRELANLAITANAPLPKNEISTLNFPTTNPTPEHFSHNSPTVPVQKPPTIRLNTTNQHHASSSYQIPHPSKTLNSNNSQAFPSMYQTPPQNTSNPTTTQPLPPKATFHIPILTGLQGIGSSCQAEALDGV</sequence>
<feature type="compositionally biased region" description="Polar residues" evidence="2">
    <location>
        <begin position="99"/>
        <end position="128"/>
    </location>
</feature>
<evidence type="ECO:0000256" key="2">
    <source>
        <dbReference type="SAM" id="MobiDB-lite"/>
    </source>
</evidence>
<dbReference type="EMBL" id="JAWPEI010000009">
    <property type="protein sequence ID" value="KAK4716154.1"/>
    <property type="molecule type" value="Genomic_DNA"/>
</dbReference>
<protein>
    <submittedName>
        <fullName evidence="3">Uncharacterized protein</fullName>
    </submittedName>
</protein>
<comment type="caution">
    <text evidence="3">The sequence shown here is derived from an EMBL/GenBank/DDBJ whole genome shotgun (WGS) entry which is preliminary data.</text>
</comment>
<keyword evidence="1" id="KW-0175">Coiled coil</keyword>
<gene>
    <name evidence="3" type="ORF">R3W88_014492</name>
</gene>
<dbReference type="AlphaFoldDB" id="A0AAV9KRV8"/>
<feature type="compositionally biased region" description="Low complexity" evidence="2">
    <location>
        <begin position="129"/>
        <end position="142"/>
    </location>
</feature>